<gene>
    <name evidence="6" type="ORF">INT45_001842</name>
</gene>
<proteinExistence type="predicted"/>
<dbReference type="GO" id="GO:0008094">
    <property type="term" value="F:ATP-dependent activity, acting on DNA"/>
    <property type="evidence" value="ECO:0007669"/>
    <property type="project" value="TreeGrafter"/>
</dbReference>
<dbReference type="CDD" id="cd18793">
    <property type="entry name" value="SF2_C_SNF"/>
    <property type="match status" value="1"/>
</dbReference>
<accession>A0A8H7RW54</accession>
<dbReference type="InterPro" id="IPR001650">
    <property type="entry name" value="Helicase_C-like"/>
</dbReference>
<dbReference type="InterPro" id="IPR014001">
    <property type="entry name" value="Helicase_ATP-bd"/>
</dbReference>
<dbReference type="PROSITE" id="PS51194">
    <property type="entry name" value="HELICASE_CTER"/>
    <property type="match status" value="1"/>
</dbReference>
<evidence type="ECO:0000256" key="3">
    <source>
        <dbReference type="ARBA" id="ARBA00022840"/>
    </source>
</evidence>
<sequence>MTKVPADRPRCRKCDQGYKDTYRLVVRSDPESQMRYLFHGHRDESLQSLLLRLCEQFPREWFKDVVYYFYIDIGGSYYPAEHSFWLRDKDHVLVTTIEDESELPDVSMNAVHASLRSGVQLQQHQEEGVQRMITMERSYRGGILADDMGLGKTLQMLTLIMRQQPKLNVRATTLVVVPSRGVADQWAEEIRTKTTYGSLPYFIYNEHTLMLLEQFRNRQLSGVSAPLIDMEWHRVILDESNKVRTMKAAITETVLELKARYRWCLTGTPLQNELSELYPIFAFLEVPLANNLKHNVDYISTVLKQYMVRRTKKDLQTSLPILPQKEQRVVLEFTNAERALYDYLERVLYKRIRHSQMDDDGSHTSMTAAALLYLRLKQNLISLVHDTTPENLIDHLNTDDEIQTNNHGEENEVNEAFDIIESFYDQFGEDEQPPDLKALQELPQIHHSTKVGWLINFLKKTLETSVLDKIVVVTQFVDLLQIISNVLSSINIKHNCYHGDMSSTSRQVSLRQFNHQIEVRVMLLSLKAGGVGLNLQRANHMVILDRWWNPATMDQAIARIHRMTQNKQTFIHTVVIKDTVEEGLMDNVLKRKNELFKSVVDNNNYAESRNTVQEEEEEGEIEEIYYDDDDDDIMMINS</sequence>
<reference evidence="6 7" key="1">
    <citation type="submission" date="2020-12" db="EMBL/GenBank/DDBJ databases">
        <title>Metabolic potential, ecology and presence of endohyphal bacteria is reflected in genomic diversity of Mucoromycotina.</title>
        <authorList>
            <person name="Muszewska A."/>
            <person name="Okrasinska A."/>
            <person name="Steczkiewicz K."/>
            <person name="Drgas O."/>
            <person name="Orlowska M."/>
            <person name="Perlinska-Lenart U."/>
            <person name="Aleksandrzak-Piekarczyk T."/>
            <person name="Szatraj K."/>
            <person name="Zielenkiewicz U."/>
            <person name="Pilsyk S."/>
            <person name="Malc E."/>
            <person name="Mieczkowski P."/>
            <person name="Kruszewska J.S."/>
            <person name="Biernat P."/>
            <person name="Pawlowska J."/>
        </authorList>
    </citation>
    <scope>NUCLEOTIDE SEQUENCE [LARGE SCALE GENOMIC DNA]</scope>
    <source>
        <strain evidence="6 7">CBS 142.35</strain>
    </source>
</reference>
<feature type="domain" description="Helicase C-terminal" evidence="5">
    <location>
        <begin position="450"/>
        <end position="611"/>
    </location>
</feature>
<protein>
    <submittedName>
        <fullName evidence="6">Uncharacterized protein</fullName>
    </submittedName>
</protein>
<dbReference type="CDD" id="cd18008">
    <property type="entry name" value="DEXDc_SHPRH-like"/>
    <property type="match status" value="1"/>
</dbReference>
<keyword evidence="1" id="KW-0547">Nucleotide-binding</keyword>
<dbReference type="InterPro" id="IPR027417">
    <property type="entry name" value="P-loop_NTPase"/>
</dbReference>
<dbReference type="SUPFAM" id="SSF52540">
    <property type="entry name" value="P-loop containing nucleoside triphosphate hydrolases"/>
    <property type="match status" value="2"/>
</dbReference>
<evidence type="ECO:0000256" key="2">
    <source>
        <dbReference type="ARBA" id="ARBA00022801"/>
    </source>
</evidence>
<keyword evidence="2" id="KW-0378">Hydrolase</keyword>
<dbReference type="InterPro" id="IPR050628">
    <property type="entry name" value="SNF2_RAD54_helicase_TF"/>
</dbReference>
<dbReference type="SMART" id="SM00487">
    <property type="entry name" value="DEXDc"/>
    <property type="match status" value="1"/>
</dbReference>
<dbReference type="AlphaFoldDB" id="A0A8H7RW54"/>
<dbReference type="SMART" id="SM00490">
    <property type="entry name" value="HELICc"/>
    <property type="match status" value="1"/>
</dbReference>
<dbReference type="Gene3D" id="3.40.50.10810">
    <property type="entry name" value="Tandem AAA-ATPase domain"/>
    <property type="match status" value="1"/>
</dbReference>
<dbReference type="OrthoDB" id="448448at2759"/>
<dbReference type="GO" id="GO:0005634">
    <property type="term" value="C:nucleus"/>
    <property type="evidence" value="ECO:0007669"/>
    <property type="project" value="TreeGrafter"/>
</dbReference>
<dbReference type="Pfam" id="PF00271">
    <property type="entry name" value="Helicase_C"/>
    <property type="match status" value="1"/>
</dbReference>
<dbReference type="Gene3D" id="3.40.50.300">
    <property type="entry name" value="P-loop containing nucleotide triphosphate hydrolases"/>
    <property type="match status" value="1"/>
</dbReference>
<feature type="domain" description="Helicase ATP-binding" evidence="4">
    <location>
        <begin position="133"/>
        <end position="287"/>
    </location>
</feature>
<evidence type="ECO:0000259" key="5">
    <source>
        <dbReference type="PROSITE" id="PS51194"/>
    </source>
</evidence>
<dbReference type="PANTHER" id="PTHR45626">
    <property type="entry name" value="TRANSCRIPTION TERMINATION FACTOR 2-RELATED"/>
    <property type="match status" value="1"/>
</dbReference>
<name>A0A8H7RW54_9FUNG</name>
<dbReference type="InterPro" id="IPR000330">
    <property type="entry name" value="SNF2_N"/>
</dbReference>
<dbReference type="EMBL" id="JAEPRB010000346">
    <property type="protein sequence ID" value="KAG2216913.1"/>
    <property type="molecule type" value="Genomic_DNA"/>
</dbReference>
<dbReference type="InterPro" id="IPR049730">
    <property type="entry name" value="SNF2/RAD54-like_C"/>
</dbReference>
<dbReference type="GO" id="GO:0006281">
    <property type="term" value="P:DNA repair"/>
    <property type="evidence" value="ECO:0007669"/>
    <property type="project" value="TreeGrafter"/>
</dbReference>
<evidence type="ECO:0000313" key="7">
    <source>
        <dbReference type="Proteomes" id="UP000646827"/>
    </source>
</evidence>
<dbReference type="Proteomes" id="UP000646827">
    <property type="component" value="Unassembled WGS sequence"/>
</dbReference>
<dbReference type="GO" id="GO:0005524">
    <property type="term" value="F:ATP binding"/>
    <property type="evidence" value="ECO:0007669"/>
    <property type="project" value="UniProtKB-KW"/>
</dbReference>
<evidence type="ECO:0000313" key="6">
    <source>
        <dbReference type="EMBL" id="KAG2216913.1"/>
    </source>
</evidence>
<dbReference type="Pfam" id="PF00176">
    <property type="entry name" value="SNF2-rel_dom"/>
    <property type="match status" value="1"/>
</dbReference>
<evidence type="ECO:0000256" key="1">
    <source>
        <dbReference type="ARBA" id="ARBA00022741"/>
    </source>
</evidence>
<evidence type="ECO:0000259" key="4">
    <source>
        <dbReference type="PROSITE" id="PS51192"/>
    </source>
</evidence>
<keyword evidence="7" id="KW-1185">Reference proteome</keyword>
<dbReference type="InterPro" id="IPR038718">
    <property type="entry name" value="SNF2-like_sf"/>
</dbReference>
<comment type="caution">
    <text evidence="6">The sequence shown here is derived from an EMBL/GenBank/DDBJ whole genome shotgun (WGS) entry which is preliminary data.</text>
</comment>
<organism evidence="6 7">
    <name type="scientific">Circinella minor</name>
    <dbReference type="NCBI Taxonomy" id="1195481"/>
    <lineage>
        <taxon>Eukaryota</taxon>
        <taxon>Fungi</taxon>
        <taxon>Fungi incertae sedis</taxon>
        <taxon>Mucoromycota</taxon>
        <taxon>Mucoromycotina</taxon>
        <taxon>Mucoromycetes</taxon>
        <taxon>Mucorales</taxon>
        <taxon>Lichtheimiaceae</taxon>
        <taxon>Circinella</taxon>
    </lineage>
</organism>
<dbReference type="PROSITE" id="PS51192">
    <property type="entry name" value="HELICASE_ATP_BIND_1"/>
    <property type="match status" value="1"/>
</dbReference>
<dbReference type="GO" id="GO:0016787">
    <property type="term" value="F:hydrolase activity"/>
    <property type="evidence" value="ECO:0007669"/>
    <property type="project" value="UniProtKB-KW"/>
</dbReference>
<keyword evidence="3" id="KW-0067">ATP-binding</keyword>